<protein>
    <submittedName>
        <fullName evidence="1">Uncharacterized protein</fullName>
    </submittedName>
</protein>
<keyword evidence="2" id="KW-1185">Reference proteome</keyword>
<dbReference type="Proteomes" id="UP001239111">
    <property type="component" value="Chromosome 3"/>
</dbReference>
<evidence type="ECO:0000313" key="1">
    <source>
        <dbReference type="EMBL" id="KAJ8671794.1"/>
    </source>
</evidence>
<proteinExistence type="predicted"/>
<organism evidence="1 2">
    <name type="scientific">Eretmocerus hayati</name>
    <dbReference type="NCBI Taxonomy" id="131215"/>
    <lineage>
        <taxon>Eukaryota</taxon>
        <taxon>Metazoa</taxon>
        <taxon>Ecdysozoa</taxon>
        <taxon>Arthropoda</taxon>
        <taxon>Hexapoda</taxon>
        <taxon>Insecta</taxon>
        <taxon>Pterygota</taxon>
        <taxon>Neoptera</taxon>
        <taxon>Endopterygota</taxon>
        <taxon>Hymenoptera</taxon>
        <taxon>Apocrita</taxon>
        <taxon>Proctotrupomorpha</taxon>
        <taxon>Chalcidoidea</taxon>
        <taxon>Aphelinidae</taxon>
        <taxon>Aphelininae</taxon>
        <taxon>Eretmocerus</taxon>
    </lineage>
</organism>
<comment type="caution">
    <text evidence="1">The sequence shown here is derived from an EMBL/GenBank/DDBJ whole genome shotgun (WGS) entry which is preliminary data.</text>
</comment>
<reference evidence="1" key="1">
    <citation type="submission" date="2023-04" db="EMBL/GenBank/DDBJ databases">
        <title>A chromosome-level genome assembly of the parasitoid wasp Eretmocerus hayati.</title>
        <authorList>
            <person name="Zhong Y."/>
            <person name="Liu S."/>
            <person name="Liu Y."/>
        </authorList>
    </citation>
    <scope>NUCLEOTIDE SEQUENCE</scope>
    <source>
        <strain evidence="1">ZJU_SS_LIU_2023</strain>
    </source>
</reference>
<name>A0ACC2NNA7_9HYME</name>
<sequence>MLAAWLIFYRLAVTLAQTQIIPIDQTRELDFQIIGHVRDIMGHWRGEVVLPLNRFFQEPPELLTFRNLLSQLCTTLHPLCGLYDSEITKLRGLLDSTNRMQKEIKIILDNNKRRWQRSPAIIPDPFSDAHSYIAGSTMTITGSLERLMHDHPHGKFREIVFEGIQASLNASESFRDINFRLFDALQAARKKQTSENLLNNMACQIILPQAKLDSQEDSCSLLKRLAQKIISSNETHLHVSITVPIHGNHAHTLFSAGLTPKSRVETEIRGYRKIIAIDCQSIGHHFLDNRNDCTAYNNQTYCFEYPILTNTSCEYQLARHHPKRPLDFCRARFPNNPHPVEKNIRLWVLSAPNFAKITVRCKQNLKTSSSFVGIGILAIDRECSIYPSESRLDPTGNIQKFPMAFCPNLEIAGNPTTPIIKLSYECPQECPSGTKYLVYFGIIACLAIIATATTTWYLKNQNQNAKPTIIVLTPAILEKACEQRFTNRRSHLYNQNLYESIPVNENSTEEPTRIYLLESRDTPRGNNNIQTPTI</sequence>
<dbReference type="EMBL" id="CM056743">
    <property type="protein sequence ID" value="KAJ8671794.1"/>
    <property type="molecule type" value="Genomic_DNA"/>
</dbReference>
<evidence type="ECO:0000313" key="2">
    <source>
        <dbReference type="Proteomes" id="UP001239111"/>
    </source>
</evidence>
<gene>
    <name evidence="1" type="ORF">QAD02_003053</name>
</gene>
<accession>A0ACC2NNA7</accession>